<dbReference type="GO" id="GO:0008745">
    <property type="term" value="F:N-acetylmuramoyl-L-alanine amidase activity"/>
    <property type="evidence" value="ECO:0007669"/>
    <property type="project" value="UniProtKB-EC"/>
</dbReference>
<dbReference type="InterPro" id="IPR050695">
    <property type="entry name" value="N-acetylmuramoyl_amidase_3"/>
</dbReference>
<dbReference type="PANTHER" id="PTHR30404">
    <property type="entry name" value="N-ACETYLMURAMOYL-L-ALANINE AMIDASE"/>
    <property type="match status" value="1"/>
</dbReference>
<name>A0AAU7PLD2_9FIRM</name>
<organism evidence="3">
    <name type="scientific">Lacrimispora sp. BS-2</name>
    <dbReference type="NCBI Taxonomy" id="3151850"/>
    <lineage>
        <taxon>Bacteria</taxon>
        <taxon>Bacillati</taxon>
        <taxon>Bacillota</taxon>
        <taxon>Clostridia</taxon>
        <taxon>Lachnospirales</taxon>
        <taxon>Lachnospiraceae</taxon>
        <taxon>Lacrimispora</taxon>
    </lineage>
</organism>
<dbReference type="PANTHER" id="PTHR30404:SF0">
    <property type="entry name" value="N-ACETYLMURAMOYL-L-ALANINE AMIDASE AMIC"/>
    <property type="match status" value="1"/>
</dbReference>
<dbReference type="Pfam" id="PF01520">
    <property type="entry name" value="Amidase_3"/>
    <property type="match status" value="1"/>
</dbReference>
<dbReference type="Gene3D" id="3.40.630.40">
    <property type="entry name" value="Zn-dependent exopeptidases"/>
    <property type="match status" value="1"/>
</dbReference>
<accession>A0AAU7PLD2</accession>
<reference evidence="3" key="1">
    <citation type="submission" date="2024-06" db="EMBL/GenBank/DDBJ databases">
        <title>Lacrimispora cavernae sp. nov., a novel anaerobe isolated from bat guano pile inside a cave.</title>
        <authorList>
            <person name="Miller S.L."/>
            <person name="Lu N."/>
            <person name="King J."/>
            <person name="Sankaranarayanan K."/>
            <person name="Lawson P.A."/>
        </authorList>
    </citation>
    <scope>NUCLEOTIDE SEQUENCE</scope>
    <source>
        <strain evidence="3">BS-2</strain>
    </source>
</reference>
<evidence type="ECO:0000259" key="2">
    <source>
        <dbReference type="SMART" id="SM00646"/>
    </source>
</evidence>
<proteinExistence type="predicted"/>
<dbReference type="SMART" id="SM00646">
    <property type="entry name" value="Ami_3"/>
    <property type="match status" value="1"/>
</dbReference>
<evidence type="ECO:0000313" key="3">
    <source>
        <dbReference type="EMBL" id="XBS53182.1"/>
    </source>
</evidence>
<dbReference type="CDD" id="cd02696">
    <property type="entry name" value="MurNAc-LAA"/>
    <property type="match status" value="1"/>
</dbReference>
<keyword evidence="1 3" id="KW-0378">Hydrolase</keyword>
<dbReference type="AlphaFoldDB" id="A0AAU7PLD2"/>
<protein>
    <submittedName>
        <fullName evidence="3">N-acetylmuramoyl-L-alanine amidase</fullName>
        <ecNumber evidence="3">3.5.1.28</ecNumber>
    </submittedName>
</protein>
<gene>
    <name evidence="3" type="ORF">ABFV83_15310</name>
</gene>
<dbReference type="EC" id="3.5.1.28" evidence="3"/>
<evidence type="ECO:0000256" key="1">
    <source>
        <dbReference type="ARBA" id="ARBA00022801"/>
    </source>
</evidence>
<dbReference type="InterPro" id="IPR002508">
    <property type="entry name" value="MurNAc-LAA_cat"/>
</dbReference>
<dbReference type="GO" id="GO:0030288">
    <property type="term" value="C:outer membrane-bounded periplasmic space"/>
    <property type="evidence" value="ECO:0007669"/>
    <property type="project" value="TreeGrafter"/>
</dbReference>
<feature type="domain" description="MurNAc-LAA" evidence="2">
    <location>
        <begin position="113"/>
        <end position="225"/>
    </location>
</feature>
<sequence length="231" mass="26102">MKFKKWEPFMALVLLVLVYVISSQAGKMAAGVNAKAGKEKPVVVIDAGHGGNDPGKIGIDGTLEKDINLQIANRLKKYLEASDVKVILTREDDNGLYSEKDSRKKMADMSKRCEIINDVSPALTVSIHQNSYHQEDVFGGQVFYYKRSDKGKELAEILQSRFDYVLGEKNTRLAKPNDNYYLLLHVRTPIVIVECGFLTNWKESALLNSPDYQDRLAWTIHMGVMEYLNGR</sequence>
<dbReference type="GO" id="GO:0009253">
    <property type="term" value="P:peptidoglycan catabolic process"/>
    <property type="evidence" value="ECO:0007669"/>
    <property type="project" value="InterPro"/>
</dbReference>
<dbReference type="RefSeq" id="WP_349945035.1">
    <property type="nucleotide sequence ID" value="NZ_CP157940.1"/>
</dbReference>
<dbReference type="EMBL" id="CP157940">
    <property type="protein sequence ID" value="XBS53182.1"/>
    <property type="molecule type" value="Genomic_DNA"/>
</dbReference>
<dbReference type="SUPFAM" id="SSF53187">
    <property type="entry name" value="Zn-dependent exopeptidases"/>
    <property type="match status" value="1"/>
</dbReference>